<gene>
    <name evidence="1" type="ORF">RPERSI_LOCUS29866</name>
</gene>
<evidence type="ECO:0000313" key="1">
    <source>
        <dbReference type="EMBL" id="CAG8836258.1"/>
    </source>
</evidence>
<accession>A0ACA9SFB3</accession>
<organism evidence="1 2">
    <name type="scientific">Racocetra persica</name>
    <dbReference type="NCBI Taxonomy" id="160502"/>
    <lineage>
        <taxon>Eukaryota</taxon>
        <taxon>Fungi</taxon>
        <taxon>Fungi incertae sedis</taxon>
        <taxon>Mucoromycota</taxon>
        <taxon>Glomeromycotina</taxon>
        <taxon>Glomeromycetes</taxon>
        <taxon>Diversisporales</taxon>
        <taxon>Gigasporaceae</taxon>
        <taxon>Racocetra</taxon>
    </lineage>
</organism>
<name>A0ACA9SFB3_9GLOM</name>
<feature type="non-terminal residue" evidence="1">
    <location>
        <position position="1"/>
    </location>
</feature>
<sequence>EKEALINSSEFAEFFENSAKLVQEVLNDRYDLLIDYSLIEDEESKHRSVTDVNFSKKTPERVVASYNKNSFAKYEPDGIVLVWNLRQSERPEFVLHSQ</sequence>
<dbReference type="Proteomes" id="UP000789920">
    <property type="component" value="Unassembled WGS sequence"/>
</dbReference>
<protein>
    <submittedName>
        <fullName evidence="1">18253_t:CDS:1</fullName>
    </submittedName>
</protein>
<dbReference type="EMBL" id="CAJVQC010114167">
    <property type="protein sequence ID" value="CAG8836258.1"/>
    <property type="molecule type" value="Genomic_DNA"/>
</dbReference>
<reference evidence="1" key="1">
    <citation type="submission" date="2021-06" db="EMBL/GenBank/DDBJ databases">
        <authorList>
            <person name="Kallberg Y."/>
            <person name="Tangrot J."/>
            <person name="Rosling A."/>
        </authorList>
    </citation>
    <scope>NUCLEOTIDE SEQUENCE</scope>
    <source>
        <strain evidence="1">MA461A</strain>
    </source>
</reference>
<evidence type="ECO:0000313" key="2">
    <source>
        <dbReference type="Proteomes" id="UP000789920"/>
    </source>
</evidence>
<feature type="non-terminal residue" evidence="1">
    <location>
        <position position="98"/>
    </location>
</feature>
<comment type="caution">
    <text evidence="1">The sequence shown here is derived from an EMBL/GenBank/DDBJ whole genome shotgun (WGS) entry which is preliminary data.</text>
</comment>
<proteinExistence type="predicted"/>
<keyword evidence="2" id="KW-1185">Reference proteome</keyword>